<dbReference type="Proteomes" id="UP001060085">
    <property type="component" value="Linkage Group LG01"/>
</dbReference>
<evidence type="ECO:0000313" key="1">
    <source>
        <dbReference type="EMBL" id="KAI5683073.1"/>
    </source>
</evidence>
<evidence type="ECO:0000313" key="2">
    <source>
        <dbReference type="Proteomes" id="UP001060085"/>
    </source>
</evidence>
<protein>
    <submittedName>
        <fullName evidence="1">Uncharacterized protein</fullName>
    </submittedName>
</protein>
<dbReference type="EMBL" id="CM044701">
    <property type="protein sequence ID" value="KAI5683073.1"/>
    <property type="molecule type" value="Genomic_DNA"/>
</dbReference>
<gene>
    <name evidence="1" type="ORF">M9H77_04301</name>
</gene>
<accession>A0ACC0CE47</accession>
<sequence length="271" mass="31380">MKAHDMKTTKDHSTNFRGATSFMFFSGVLEIIKSSIEVLHQGGLNTFKLSMEEDLRHVQQALEELEQQLSCLAKGVKDLRREEEAILEQSSRRNLGGHPMHNKQWGYGNFSPHARSYEHNSYDYYEGNRLGARNCYNDTSCKRVPRNEVRNKGNYVNGGFHKREIIMRVTMIVIIMEGIRRSSRTLGTTSRPLSYNNLKFPLLWDTFGSYEHVAWEKKVELLFYSMKENGSSTNQGLELNEASIEDQIWSSKPWRTKTRLSEGKIQEIFNG</sequence>
<organism evidence="1 2">
    <name type="scientific">Catharanthus roseus</name>
    <name type="common">Madagascar periwinkle</name>
    <name type="synonym">Vinca rosea</name>
    <dbReference type="NCBI Taxonomy" id="4058"/>
    <lineage>
        <taxon>Eukaryota</taxon>
        <taxon>Viridiplantae</taxon>
        <taxon>Streptophyta</taxon>
        <taxon>Embryophyta</taxon>
        <taxon>Tracheophyta</taxon>
        <taxon>Spermatophyta</taxon>
        <taxon>Magnoliopsida</taxon>
        <taxon>eudicotyledons</taxon>
        <taxon>Gunneridae</taxon>
        <taxon>Pentapetalae</taxon>
        <taxon>asterids</taxon>
        <taxon>lamiids</taxon>
        <taxon>Gentianales</taxon>
        <taxon>Apocynaceae</taxon>
        <taxon>Rauvolfioideae</taxon>
        <taxon>Vinceae</taxon>
        <taxon>Catharanthinae</taxon>
        <taxon>Catharanthus</taxon>
    </lineage>
</organism>
<comment type="caution">
    <text evidence="1">The sequence shown here is derived from an EMBL/GenBank/DDBJ whole genome shotgun (WGS) entry which is preliminary data.</text>
</comment>
<name>A0ACC0CE47_CATRO</name>
<reference evidence="2" key="1">
    <citation type="journal article" date="2023" name="Nat. Plants">
        <title>Single-cell RNA sequencing provides a high-resolution roadmap for understanding the multicellular compartmentation of specialized metabolism.</title>
        <authorList>
            <person name="Sun S."/>
            <person name="Shen X."/>
            <person name="Li Y."/>
            <person name="Li Y."/>
            <person name="Wang S."/>
            <person name="Li R."/>
            <person name="Zhang H."/>
            <person name="Shen G."/>
            <person name="Guo B."/>
            <person name="Wei J."/>
            <person name="Xu J."/>
            <person name="St-Pierre B."/>
            <person name="Chen S."/>
            <person name="Sun C."/>
        </authorList>
    </citation>
    <scope>NUCLEOTIDE SEQUENCE [LARGE SCALE GENOMIC DNA]</scope>
</reference>
<proteinExistence type="predicted"/>
<keyword evidence="2" id="KW-1185">Reference proteome</keyword>